<dbReference type="GO" id="GO:0016651">
    <property type="term" value="F:oxidoreductase activity, acting on NAD(P)H"/>
    <property type="evidence" value="ECO:0007669"/>
    <property type="project" value="TreeGrafter"/>
</dbReference>
<keyword evidence="3" id="KW-0274">FAD</keyword>
<dbReference type="PANTHER" id="PTHR43557">
    <property type="entry name" value="APOPTOSIS-INDUCING FACTOR 1"/>
    <property type="match status" value="1"/>
</dbReference>
<dbReference type="GO" id="GO:0005737">
    <property type="term" value="C:cytoplasm"/>
    <property type="evidence" value="ECO:0007669"/>
    <property type="project" value="TreeGrafter"/>
</dbReference>
<gene>
    <name evidence="7" type="ORF">F8O01_16115</name>
</gene>
<dbReference type="SUPFAM" id="SSF55424">
    <property type="entry name" value="FAD/NAD-linked reductases, dimerisation (C-terminal) domain"/>
    <property type="match status" value="1"/>
</dbReference>
<accession>A0A7J5BMS9</accession>
<feature type="domain" description="Reductase C-terminal" evidence="6">
    <location>
        <begin position="320"/>
        <end position="399"/>
    </location>
</feature>
<evidence type="ECO:0000256" key="4">
    <source>
        <dbReference type="ARBA" id="ARBA00023002"/>
    </source>
</evidence>
<evidence type="ECO:0000313" key="7">
    <source>
        <dbReference type="EMBL" id="KAB1652853.1"/>
    </source>
</evidence>
<proteinExistence type="predicted"/>
<dbReference type="EMBL" id="WBJZ01000027">
    <property type="protein sequence ID" value="KAB1652853.1"/>
    <property type="molecule type" value="Genomic_DNA"/>
</dbReference>
<evidence type="ECO:0000256" key="1">
    <source>
        <dbReference type="ARBA" id="ARBA00001974"/>
    </source>
</evidence>
<dbReference type="InterPro" id="IPR036188">
    <property type="entry name" value="FAD/NAD-bd_sf"/>
</dbReference>
<dbReference type="InterPro" id="IPR028202">
    <property type="entry name" value="Reductase_C"/>
</dbReference>
<dbReference type="PRINTS" id="PR00368">
    <property type="entry name" value="FADPNR"/>
</dbReference>
<evidence type="ECO:0000313" key="8">
    <source>
        <dbReference type="Proteomes" id="UP000467240"/>
    </source>
</evidence>
<evidence type="ECO:0000259" key="5">
    <source>
        <dbReference type="Pfam" id="PF07992"/>
    </source>
</evidence>
<dbReference type="SUPFAM" id="SSF51905">
    <property type="entry name" value="FAD/NAD(P)-binding domain"/>
    <property type="match status" value="1"/>
</dbReference>
<dbReference type="InterPro" id="IPR016156">
    <property type="entry name" value="FAD/NAD-linked_Rdtase_dimer_sf"/>
</dbReference>
<dbReference type="Gene3D" id="3.50.50.60">
    <property type="entry name" value="FAD/NAD(P)-binding domain"/>
    <property type="match status" value="2"/>
</dbReference>
<evidence type="ECO:0000256" key="3">
    <source>
        <dbReference type="ARBA" id="ARBA00022827"/>
    </source>
</evidence>
<reference evidence="7 8" key="1">
    <citation type="submission" date="2019-09" db="EMBL/GenBank/DDBJ databases">
        <title>Phylogeny of genus Pseudoclavibacter and closely related genus.</title>
        <authorList>
            <person name="Li Y."/>
        </authorList>
    </citation>
    <scope>NUCLEOTIDE SEQUENCE [LARGE SCALE GENOMIC DNA]</scope>
    <source>
        <strain evidence="7 8">DSM 23821</strain>
    </source>
</reference>
<dbReference type="OrthoDB" id="1145at2"/>
<dbReference type="InterPro" id="IPR050446">
    <property type="entry name" value="FAD-oxidoreductase/Apoptosis"/>
</dbReference>
<comment type="caution">
    <text evidence="7">The sequence shown here is derived from an EMBL/GenBank/DDBJ whole genome shotgun (WGS) entry which is preliminary data.</text>
</comment>
<dbReference type="Pfam" id="PF14759">
    <property type="entry name" value="Reductase_C"/>
    <property type="match status" value="1"/>
</dbReference>
<evidence type="ECO:0000256" key="2">
    <source>
        <dbReference type="ARBA" id="ARBA00022630"/>
    </source>
</evidence>
<keyword evidence="4" id="KW-0560">Oxidoreductase</keyword>
<feature type="domain" description="FAD/NAD(P)-binding" evidence="5">
    <location>
        <begin position="6"/>
        <end position="298"/>
    </location>
</feature>
<name>A0A7J5BMS9_9MICO</name>
<sequence length="409" mass="42715">MDTPERIVVVGGGLAAYTLGDALRSLGHRGEVVVIEKEPAMYDRPPLSKAAFAGDIALDGLAFASGGKLDALGLRLLSGRTVVGIDPDAGAVTLDDGTVVEGDAVVLATGGSARRLALPGSDLPVVHVLRTFADALAIRAAAVPGARILVAGAGLIGAELTASLRSRGVEVTLIDNVEVPLVPAVGQPLAERLHAMHAAHGVDVRVATISSLEAARHGWSAELSDGTALRIDAVVVGTGIVPNVELAEAAGLDVDNGILVDRDHRTSHPRVHAIGDVARTRSTDGTLHRREEHWEAARLDALELAAVLVGQAPAPRGAGWWWSDRYDVHVEGVGRMTGDGTAVFRGEDVAFHLEGRLLVGAVSVNDPHAVRAARRLIDQRIPVEAAELADPTLPLRELLRSARPAYAGR</sequence>
<dbReference type="Gene3D" id="3.30.390.30">
    <property type="match status" value="1"/>
</dbReference>
<protein>
    <submittedName>
        <fullName evidence="7">Oxidoreductase</fullName>
    </submittedName>
</protein>
<keyword evidence="8" id="KW-1185">Reference proteome</keyword>
<dbReference type="Proteomes" id="UP000467240">
    <property type="component" value="Unassembled WGS sequence"/>
</dbReference>
<dbReference type="Pfam" id="PF07992">
    <property type="entry name" value="Pyr_redox_2"/>
    <property type="match status" value="1"/>
</dbReference>
<evidence type="ECO:0000259" key="6">
    <source>
        <dbReference type="Pfam" id="PF14759"/>
    </source>
</evidence>
<dbReference type="PRINTS" id="PR00411">
    <property type="entry name" value="PNDRDTASEI"/>
</dbReference>
<dbReference type="PANTHER" id="PTHR43557:SF2">
    <property type="entry name" value="RIESKE DOMAIN-CONTAINING PROTEIN-RELATED"/>
    <property type="match status" value="1"/>
</dbReference>
<dbReference type="InterPro" id="IPR023753">
    <property type="entry name" value="FAD/NAD-binding_dom"/>
</dbReference>
<keyword evidence="2" id="KW-0285">Flavoprotein</keyword>
<comment type="cofactor">
    <cofactor evidence="1">
        <name>FAD</name>
        <dbReference type="ChEBI" id="CHEBI:57692"/>
    </cofactor>
</comment>
<dbReference type="AlphaFoldDB" id="A0A7J5BMS9"/>
<dbReference type="RefSeq" id="WP_158041937.1">
    <property type="nucleotide sequence ID" value="NZ_JACCFV010000001.1"/>
</dbReference>
<organism evidence="7 8">
    <name type="scientific">Pseudoclavibacter chungangensis</name>
    <dbReference type="NCBI Taxonomy" id="587635"/>
    <lineage>
        <taxon>Bacteria</taxon>
        <taxon>Bacillati</taxon>
        <taxon>Actinomycetota</taxon>
        <taxon>Actinomycetes</taxon>
        <taxon>Micrococcales</taxon>
        <taxon>Microbacteriaceae</taxon>
        <taxon>Pseudoclavibacter</taxon>
    </lineage>
</organism>